<evidence type="ECO:0000256" key="3">
    <source>
        <dbReference type="ARBA" id="ARBA00022692"/>
    </source>
</evidence>
<dbReference type="RefSeq" id="WP_309799567.1">
    <property type="nucleotide sequence ID" value="NZ_BAAAHY010000007.1"/>
</dbReference>
<dbReference type="PANTHER" id="PTHR30250">
    <property type="entry name" value="PST FAMILY PREDICTED COLANIC ACID TRANSPORTER"/>
    <property type="match status" value="1"/>
</dbReference>
<feature type="transmembrane region" description="Helical" evidence="6">
    <location>
        <begin position="29"/>
        <end position="49"/>
    </location>
</feature>
<keyword evidence="5 6" id="KW-0472">Membrane</keyword>
<comment type="subcellular location">
    <subcellularLocation>
        <location evidence="1">Cell membrane</location>
        <topology evidence="1">Multi-pass membrane protein</topology>
    </subcellularLocation>
</comment>
<organism evidence="7 8">
    <name type="scientific">Arthrobacter russicus</name>
    <dbReference type="NCBI Taxonomy" id="172040"/>
    <lineage>
        <taxon>Bacteria</taxon>
        <taxon>Bacillati</taxon>
        <taxon>Actinomycetota</taxon>
        <taxon>Actinomycetes</taxon>
        <taxon>Micrococcales</taxon>
        <taxon>Micrococcaceae</taxon>
        <taxon>Arthrobacter</taxon>
    </lineage>
</organism>
<evidence type="ECO:0000256" key="6">
    <source>
        <dbReference type="SAM" id="Phobius"/>
    </source>
</evidence>
<evidence type="ECO:0000256" key="1">
    <source>
        <dbReference type="ARBA" id="ARBA00004651"/>
    </source>
</evidence>
<feature type="transmembrane region" description="Helical" evidence="6">
    <location>
        <begin position="345"/>
        <end position="366"/>
    </location>
</feature>
<dbReference type="InterPro" id="IPR050833">
    <property type="entry name" value="Poly_Biosynth_Transport"/>
</dbReference>
<keyword evidence="4 6" id="KW-1133">Transmembrane helix</keyword>
<feature type="transmembrane region" description="Helical" evidence="6">
    <location>
        <begin position="130"/>
        <end position="150"/>
    </location>
</feature>
<evidence type="ECO:0000256" key="2">
    <source>
        <dbReference type="ARBA" id="ARBA00022475"/>
    </source>
</evidence>
<dbReference type="InterPro" id="IPR002797">
    <property type="entry name" value="Polysacc_synth"/>
</dbReference>
<dbReference type="PANTHER" id="PTHR30250:SF11">
    <property type="entry name" value="O-ANTIGEN TRANSPORTER-RELATED"/>
    <property type="match status" value="1"/>
</dbReference>
<keyword evidence="8" id="KW-1185">Reference proteome</keyword>
<reference evidence="7 8" key="1">
    <citation type="submission" date="2023-07" db="EMBL/GenBank/DDBJ databases">
        <title>Sequencing the genomes of 1000 actinobacteria strains.</title>
        <authorList>
            <person name="Klenk H.-P."/>
        </authorList>
    </citation>
    <scope>NUCLEOTIDE SEQUENCE [LARGE SCALE GENOMIC DNA]</scope>
    <source>
        <strain evidence="7 8">DSM 14555</strain>
    </source>
</reference>
<keyword evidence="2" id="KW-1003">Cell membrane</keyword>
<feature type="transmembrane region" description="Helical" evidence="6">
    <location>
        <begin position="310"/>
        <end position="333"/>
    </location>
</feature>
<comment type="caution">
    <text evidence="7">The sequence shown here is derived from an EMBL/GenBank/DDBJ whole genome shotgun (WGS) entry which is preliminary data.</text>
</comment>
<protein>
    <submittedName>
        <fullName evidence="7">O-antigen/teichoic acid export membrane protein</fullName>
    </submittedName>
</protein>
<dbReference type="Proteomes" id="UP001185069">
    <property type="component" value="Unassembled WGS sequence"/>
</dbReference>
<evidence type="ECO:0000313" key="7">
    <source>
        <dbReference type="EMBL" id="MDR6270460.1"/>
    </source>
</evidence>
<feature type="transmembrane region" description="Helical" evidence="6">
    <location>
        <begin position="378"/>
        <end position="396"/>
    </location>
</feature>
<feature type="transmembrane region" description="Helical" evidence="6">
    <location>
        <begin position="61"/>
        <end position="88"/>
    </location>
</feature>
<feature type="transmembrane region" description="Helical" evidence="6">
    <location>
        <begin position="100"/>
        <end position="124"/>
    </location>
</feature>
<feature type="transmembrane region" description="Helical" evidence="6">
    <location>
        <begin position="224"/>
        <end position="248"/>
    </location>
</feature>
<dbReference type="Pfam" id="PF01943">
    <property type="entry name" value="Polysacc_synt"/>
    <property type="match status" value="1"/>
</dbReference>
<accession>A0ABU1JE82</accession>
<feature type="transmembrane region" description="Helical" evidence="6">
    <location>
        <begin position="268"/>
        <end position="290"/>
    </location>
</feature>
<evidence type="ECO:0000256" key="5">
    <source>
        <dbReference type="ARBA" id="ARBA00023136"/>
    </source>
</evidence>
<dbReference type="EMBL" id="JAVDQF010000001">
    <property type="protein sequence ID" value="MDR6270460.1"/>
    <property type="molecule type" value="Genomic_DNA"/>
</dbReference>
<gene>
    <name evidence="7" type="ORF">JOE69_002698</name>
</gene>
<keyword evidence="3 6" id="KW-0812">Transmembrane</keyword>
<sequence>MTAENPGSAAGASVAAAEAPAESFSRKMVFSFAINVAVPLVSLATAPILAQSLGVEGRGVVAAAVAPLLFVVAVGALGIPDAIIYFVAKHSRNARQIASRAGVLLFALGVLCGVLVWISAVPLAAGNAELLRLIGMTALATPLNFMAALPRGLALGSHRWKLAASVMLVSAGLRLTAYLVLWLGGWLTPLMAVLIILAMPILESLCYLPFLIRRLGPNERHEKSPALGFAAITSFGGRLWFGSLAGIVLSRMDQLLMVPLSNAKQLGLYVVAVSVGEAPGVIASAVRGVILPSDAAEGESKQADERLQRAARITSLLTLLSSLALAATCWWWLPILFGRDFSAAVPATLVLLLASSLGAGGSVAGAGLSARNRPGLRSLSMGIAAVLNLIVFLLLVGPLGAVGAAISTLVGNFVAGNLNLVWLSRKFGMPIAGFYGVRRSDLDILWFAGKRVLRRPRARRG</sequence>
<name>A0ABU1JE82_9MICC</name>
<evidence type="ECO:0000313" key="8">
    <source>
        <dbReference type="Proteomes" id="UP001185069"/>
    </source>
</evidence>
<proteinExistence type="predicted"/>
<evidence type="ECO:0000256" key="4">
    <source>
        <dbReference type="ARBA" id="ARBA00022989"/>
    </source>
</evidence>
<feature type="transmembrane region" description="Helical" evidence="6">
    <location>
        <begin position="190"/>
        <end position="212"/>
    </location>
</feature>
<feature type="transmembrane region" description="Helical" evidence="6">
    <location>
        <begin position="162"/>
        <end position="184"/>
    </location>
</feature>
<feature type="transmembrane region" description="Helical" evidence="6">
    <location>
        <begin position="402"/>
        <end position="423"/>
    </location>
</feature>